<gene>
    <name evidence="1" type="ORF">FRZ06_09275</name>
</gene>
<proteinExistence type="predicted"/>
<accession>A0ACD1AAM4</accession>
<sequence length="147" mass="17118">MDKNIVKTQMITLREGKMEEISVLLVEDSRYSADLNIREIKKANVSIRFHKVVANQQSMRNALNEWEWDLIVSDNSMPGFSALGALEVRNSMDKKIPFIIVSEDIFERDLDRAFREGCSAFVPKEELVMLRKIVKEILITHRMEDLF</sequence>
<keyword evidence="2" id="KW-1185">Reference proteome</keyword>
<evidence type="ECO:0000313" key="2">
    <source>
        <dbReference type="Proteomes" id="UP000594014"/>
    </source>
</evidence>
<name>A0ACD1AAM4_9FIRM</name>
<dbReference type="Proteomes" id="UP000594014">
    <property type="component" value="Chromosome"/>
</dbReference>
<organism evidence="1 2">
    <name type="scientific">Anoxybacterium hadale</name>
    <dbReference type="NCBI Taxonomy" id="3408580"/>
    <lineage>
        <taxon>Bacteria</taxon>
        <taxon>Bacillati</taxon>
        <taxon>Bacillota</taxon>
        <taxon>Clostridia</taxon>
        <taxon>Peptostreptococcales</taxon>
        <taxon>Anaerovoracaceae</taxon>
        <taxon>Anoxybacterium</taxon>
    </lineage>
</organism>
<protein>
    <submittedName>
        <fullName evidence="1">Response regulator</fullName>
    </submittedName>
</protein>
<dbReference type="EMBL" id="CP042469">
    <property type="protein sequence ID" value="QOX63530.1"/>
    <property type="molecule type" value="Genomic_DNA"/>
</dbReference>
<reference evidence="1" key="1">
    <citation type="submission" date="2019-08" db="EMBL/GenBank/DDBJ databases">
        <title>Genome sequence of Clostridiales bacterium MT110.</title>
        <authorList>
            <person name="Cao J."/>
        </authorList>
    </citation>
    <scope>NUCLEOTIDE SEQUENCE</scope>
    <source>
        <strain evidence="1">MT110</strain>
    </source>
</reference>
<evidence type="ECO:0000313" key="1">
    <source>
        <dbReference type="EMBL" id="QOX63530.1"/>
    </source>
</evidence>